<keyword evidence="4" id="KW-1185">Reference proteome</keyword>
<proteinExistence type="predicted"/>
<dbReference type="InterPro" id="IPR021176">
    <property type="entry name" value="Competence-induced_CoiA"/>
</dbReference>
<name>A0A927MQK9_9BACL</name>
<dbReference type="PIRSF" id="PIRSF007487">
    <property type="entry name" value="Competence-induced_CoiA_bac"/>
    <property type="match status" value="1"/>
</dbReference>
<dbReference type="Pfam" id="PF25164">
    <property type="entry name" value="CoiA_N"/>
    <property type="match status" value="1"/>
</dbReference>
<dbReference type="Pfam" id="PF06054">
    <property type="entry name" value="CoiA_nuc"/>
    <property type="match status" value="1"/>
</dbReference>
<evidence type="ECO:0000313" key="4">
    <source>
        <dbReference type="Proteomes" id="UP000658225"/>
    </source>
</evidence>
<protein>
    <submittedName>
        <fullName evidence="3">Competence protein CoiA</fullName>
    </submittedName>
</protein>
<organism evidence="3 4">
    <name type="scientific">Sporosarcina limicola</name>
    <dbReference type="NCBI Taxonomy" id="34101"/>
    <lineage>
        <taxon>Bacteria</taxon>
        <taxon>Bacillati</taxon>
        <taxon>Bacillota</taxon>
        <taxon>Bacilli</taxon>
        <taxon>Bacillales</taxon>
        <taxon>Caryophanaceae</taxon>
        <taxon>Sporosarcina</taxon>
    </lineage>
</organism>
<dbReference type="InterPro" id="IPR010330">
    <property type="entry name" value="CoiA_nuc"/>
</dbReference>
<accession>A0A927MQK9</accession>
<comment type="caution">
    <text evidence="3">The sequence shown here is derived from an EMBL/GenBank/DDBJ whole genome shotgun (WGS) entry which is preliminary data.</text>
</comment>
<dbReference type="Proteomes" id="UP000658225">
    <property type="component" value="Unassembled WGS sequence"/>
</dbReference>
<evidence type="ECO:0000313" key="3">
    <source>
        <dbReference type="EMBL" id="MBE1557157.1"/>
    </source>
</evidence>
<dbReference type="InterPro" id="IPR057253">
    <property type="entry name" value="CoiA-like_N"/>
</dbReference>
<dbReference type="EMBL" id="JADBEL010000056">
    <property type="protein sequence ID" value="MBE1557157.1"/>
    <property type="molecule type" value="Genomic_DNA"/>
</dbReference>
<feature type="domain" description="Competence protein CoiA nuclease-like" evidence="1">
    <location>
        <begin position="64"/>
        <end position="216"/>
    </location>
</feature>
<evidence type="ECO:0000259" key="2">
    <source>
        <dbReference type="Pfam" id="PF25164"/>
    </source>
</evidence>
<evidence type="ECO:0000259" key="1">
    <source>
        <dbReference type="Pfam" id="PF06054"/>
    </source>
</evidence>
<gene>
    <name evidence="3" type="ORF">H4683_004294</name>
</gene>
<reference evidence="3" key="1">
    <citation type="submission" date="2020-10" db="EMBL/GenBank/DDBJ databases">
        <title>Genomic Encyclopedia of Type Strains, Phase IV (KMG-IV): sequencing the most valuable type-strain genomes for metagenomic binning, comparative biology and taxonomic classification.</title>
        <authorList>
            <person name="Goeker M."/>
        </authorList>
    </citation>
    <scope>NUCLEOTIDE SEQUENCE</scope>
    <source>
        <strain evidence="3">DSM 13886</strain>
    </source>
</reference>
<feature type="domain" description="Competence protein CoiA-like N-terminal" evidence="2">
    <location>
        <begin position="12"/>
        <end position="58"/>
    </location>
</feature>
<dbReference type="AlphaFoldDB" id="A0A927MQK9"/>
<sequence>MENGKLIVLTRELQREQLKEWRKTTSYFCPQCNVPVYLKVGDITIPHFAHQKDVSCASFFSEGETKEHLQGKQQLFAFLSEHVEKVELEPFIKMLSQRPDLLVTNGSNSIPIEFQCSTVPVSLIKSRSAGYWSIGMNPIWILHTPAKFKTLPEGVGIFHFSKFHESFFIHTIPEGHVFLTYNPLTERFHYFSSLIHVAGKRYIGIHRSLSSSQQRFPFARPKIPTEVELNQYVTFYLSIRHDFLKSRILLNRRGVNDPFLRMCYELHVRPTELPIWIGLPVPFGDAFVEHDCEWQLALIRYMRLKGIRFRELSDGHVHKFVSGLDGPSDEKKKACMTYRDFLISTGVESFQMDTIIDENYILNLFSVRFLAKSYGN</sequence>